<evidence type="ECO:0000313" key="7">
    <source>
        <dbReference type="EMBL" id="KZB62328.1"/>
    </source>
</evidence>
<evidence type="ECO:0000256" key="6">
    <source>
        <dbReference type="SAM" id="MobiDB-lite"/>
    </source>
</evidence>
<dbReference type="RefSeq" id="WP_062952902.1">
    <property type="nucleotide sequence ID" value="NZ_LPVY01000021.1"/>
</dbReference>
<keyword evidence="5" id="KW-0143">Chaperone</keyword>
<evidence type="ECO:0000256" key="5">
    <source>
        <dbReference type="ARBA" id="ARBA00023186"/>
    </source>
</evidence>
<dbReference type="InterPro" id="IPR036584">
    <property type="entry name" value="FliS_sf"/>
</dbReference>
<feature type="region of interest" description="Disordered" evidence="6">
    <location>
        <begin position="127"/>
        <end position="169"/>
    </location>
</feature>
<gene>
    <name evidence="7" type="ORF">AUP42_05125</name>
</gene>
<dbReference type="OrthoDB" id="7355300at2"/>
<comment type="subcellular location">
    <subcellularLocation>
        <location evidence="1">Cytoplasm</location>
        <location evidence="1">Cytosol</location>
    </subcellularLocation>
</comment>
<dbReference type="InterPro" id="IPR003713">
    <property type="entry name" value="FliS"/>
</dbReference>
<dbReference type="EMBL" id="LPVY01000021">
    <property type="protein sequence ID" value="KZB62328.1"/>
    <property type="molecule type" value="Genomic_DNA"/>
</dbReference>
<evidence type="ECO:0000256" key="1">
    <source>
        <dbReference type="ARBA" id="ARBA00004514"/>
    </source>
</evidence>
<dbReference type="PANTHER" id="PTHR34773">
    <property type="entry name" value="FLAGELLAR SECRETION CHAPERONE FLIS"/>
    <property type="match status" value="1"/>
</dbReference>
<dbReference type="SUPFAM" id="SSF101116">
    <property type="entry name" value="Flagellar export chaperone FliS"/>
    <property type="match status" value="1"/>
</dbReference>
<comment type="caution">
    <text evidence="7">The sequence shown here is derived from an EMBL/GenBank/DDBJ whole genome shotgun (WGS) entry which is preliminary data.</text>
</comment>
<organism evidence="7 8">
    <name type="scientific">Thalassospira lucentensis</name>
    <dbReference type="NCBI Taxonomy" id="168935"/>
    <lineage>
        <taxon>Bacteria</taxon>
        <taxon>Pseudomonadati</taxon>
        <taxon>Pseudomonadota</taxon>
        <taxon>Alphaproteobacteria</taxon>
        <taxon>Rhodospirillales</taxon>
        <taxon>Thalassospiraceae</taxon>
        <taxon>Thalassospira</taxon>
    </lineage>
</organism>
<sequence length="169" mass="18709">MNEHAARAYGNQQVNTASPAKMVFMLYEKTISCLQEAIYAVEKRDIQARCNANCKAQEIIAHLANTLDMKQGGQIAANLESIYSFSLIRLMDVDRHNNAEAAREVIDLLSPLRDSWARLSEKSESELRQAIQVAQDTQNSSTYKSPPSDTNGSFETDDKPTKPGVSISA</sequence>
<evidence type="ECO:0008006" key="9">
    <source>
        <dbReference type="Google" id="ProtNLM"/>
    </source>
</evidence>
<dbReference type="Gene3D" id="1.20.120.340">
    <property type="entry name" value="Flagellar protein FliS"/>
    <property type="match status" value="1"/>
</dbReference>
<evidence type="ECO:0000256" key="3">
    <source>
        <dbReference type="ARBA" id="ARBA00022490"/>
    </source>
</evidence>
<accession>A0A154L2U2</accession>
<proteinExistence type="inferred from homology"/>
<protein>
    <recommendedName>
        <fullName evidence="9">Flagellar export chaperone FliS</fullName>
    </recommendedName>
</protein>
<dbReference type="GO" id="GO:0071973">
    <property type="term" value="P:bacterial-type flagellum-dependent cell motility"/>
    <property type="evidence" value="ECO:0007669"/>
    <property type="project" value="TreeGrafter"/>
</dbReference>
<dbReference type="GO" id="GO:0005829">
    <property type="term" value="C:cytosol"/>
    <property type="evidence" value="ECO:0007669"/>
    <property type="project" value="UniProtKB-SubCell"/>
</dbReference>
<dbReference type="GO" id="GO:0044780">
    <property type="term" value="P:bacterial-type flagellum assembly"/>
    <property type="evidence" value="ECO:0007669"/>
    <property type="project" value="InterPro"/>
</dbReference>
<dbReference type="Pfam" id="PF02561">
    <property type="entry name" value="FliS"/>
    <property type="match status" value="1"/>
</dbReference>
<dbReference type="Proteomes" id="UP000076335">
    <property type="component" value="Unassembled WGS sequence"/>
</dbReference>
<dbReference type="CDD" id="cd16098">
    <property type="entry name" value="FliS"/>
    <property type="match status" value="1"/>
</dbReference>
<dbReference type="PANTHER" id="PTHR34773:SF1">
    <property type="entry name" value="FLAGELLAR SECRETION CHAPERONE FLIS"/>
    <property type="match status" value="1"/>
</dbReference>
<keyword evidence="3" id="KW-0963">Cytoplasm</keyword>
<evidence type="ECO:0000313" key="8">
    <source>
        <dbReference type="Proteomes" id="UP000076335"/>
    </source>
</evidence>
<reference evidence="7 8" key="1">
    <citation type="submission" date="2015-12" db="EMBL/GenBank/DDBJ databases">
        <title>Genome sequence of Thalassospira lucentensis MCCC 1A02072.</title>
        <authorList>
            <person name="Lu L."/>
            <person name="Lai Q."/>
            <person name="Shao Z."/>
            <person name="Qian P."/>
        </authorList>
    </citation>
    <scope>NUCLEOTIDE SEQUENCE [LARGE SCALE GENOMIC DNA]</scope>
    <source>
        <strain evidence="7 8">MCCC 1A02072</strain>
    </source>
</reference>
<feature type="compositionally biased region" description="Polar residues" evidence="6">
    <location>
        <begin position="132"/>
        <end position="154"/>
    </location>
</feature>
<dbReference type="AlphaFoldDB" id="A0A154L2U2"/>
<keyword evidence="4" id="KW-1005">Bacterial flagellum biogenesis</keyword>
<dbReference type="NCBIfam" id="TIGR00208">
    <property type="entry name" value="fliS"/>
    <property type="match status" value="1"/>
</dbReference>
<evidence type="ECO:0000256" key="4">
    <source>
        <dbReference type="ARBA" id="ARBA00022795"/>
    </source>
</evidence>
<name>A0A154L2U2_9PROT</name>
<evidence type="ECO:0000256" key="2">
    <source>
        <dbReference type="ARBA" id="ARBA00008787"/>
    </source>
</evidence>
<comment type="similarity">
    <text evidence="2">Belongs to the FliS family.</text>
</comment>